<accession>A0A5W8FS52</accession>
<organism evidence="1">
    <name type="scientific">Salmonella oranienberg</name>
    <dbReference type="NCBI Taxonomy" id="28147"/>
    <lineage>
        <taxon>Bacteria</taxon>
        <taxon>Pseudomonadati</taxon>
        <taxon>Pseudomonadota</taxon>
        <taxon>Gammaproteobacteria</taxon>
        <taxon>Enterobacterales</taxon>
        <taxon>Enterobacteriaceae</taxon>
        <taxon>Salmonella</taxon>
    </lineage>
</organism>
<reference evidence="1" key="1">
    <citation type="submission" date="2018-07" db="EMBL/GenBank/DDBJ databases">
        <authorList>
            <person name="Ashton P.M."/>
            <person name="Dallman T."/>
            <person name="Nair S."/>
            <person name="De Pinna E."/>
            <person name="Peters T."/>
            <person name="Grant K."/>
        </authorList>
    </citation>
    <scope>NUCLEOTIDE SEQUENCE</scope>
    <source>
        <strain evidence="1">516939</strain>
    </source>
</reference>
<proteinExistence type="predicted"/>
<protein>
    <submittedName>
        <fullName evidence="1">Uncharacterized protein</fullName>
    </submittedName>
</protein>
<gene>
    <name evidence="1" type="ORF">DUR78_19795</name>
</gene>
<sequence>MKLDTLHAQLDFTLNGLHWLLNEKVEGWNTTCCSAPLPARFTDSVKPFFRFMVPYSIQELSAGRYVVLNRGYKPLGIIGESYSTPTLDYSNYAVAGPEKLPDVTSVYAQHNDRFFFNDASSPWVNRQLLRAYMQRLESFVKALA</sequence>
<name>A0A5W8FS52_SALON</name>
<dbReference type="EMBL" id="AAHMZU010000021">
    <property type="protein sequence ID" value="EBY0600909.1"/>
    <property type="molecule type" value="Genomic_DNA"/>
</dbReference>
<evidence type="ECO:0000313" key="1">
    <source>
        <dbReference type="EMBL" id="EBY0600909.1"/>
    </source>
</evidence>
<comment type="caution">
    <text evidence="1">The sequence shown here is derived from an EMBL/GenBank/DDBJ whole genome shotgun (WGS) entry which is preliminary data.</text>
</comment>
<dbReference type="AlphaFoldDB" id="A0A5W8FS52"/>